<protein>
    <recommendedName>
        <fullName evidence="4">Haloacid dehalogenase, type II</fullName>
    </recommendedName>
</protein>
<dbReference type="RefSeq" id="XP_040695122.1">
    <property type="nucleotide sequence ID" value="XM_040837048.1"/>
</dbReference>
<evidence type="ECO:0008006" key="4">
    <source>
        <dbReference type="Google" id="ProtNLM"/>
    </source>
</evidence>
<dbReference type="Proteomes" id="UP000184383">
    <property type="component" value="Unassembled WGS sequence"/>
</dbReference>
<dbReference type="Gene3D" id="3.40.50.1000">
    <property type="entry name" value="HAD superfamily/HAD-like"/>
    <property type="match status" value="1"/>
</dbReference>
<dbReference type="AlphaFoldDB" id="A0A1L9S2T1"/>
<dbReference type="PANTHER" id="PTHR43316:SF4">
    <property type="entry name" value="ACID DEHALOGENASE, PUTATIVE (AFU_ORTHOLOGUE AFUA_8G05870)-RELATED"/>
    <property type="match status" value="1"/>
</dbReference>
<dbReference type="GeneID" id="63752896"/>
<evidence type="ECO:0000313" key="2">
    <source>
        <dbReference type="EMBL" id="OJJ41446.1"/>
    </source>
</evidence>
<dbReference type="SFLD" id="SFLDS00003">
    <property type="entry name" value="Haloacid_Dehalogenase"/>
    <property type="match status" value="1"/>
</dbReference>
<dbReference type="Gene3D" id="1.10.150.240">
    <property type="entry name" value="Putative phosphatase, domain 2"/>
    <property type="match status" value="1"/>
</dbReference>
<name>A0A1L9S2T1_ASPWE</name>
<keyword evidence="3" id="KW-1185">Reference proteome</keyword>
<dbReference type="STRING" id="1073089.A0A1L9S2T1"/>
<dbReference type="EMBL" id="KV878209">
    <property type="protein sequence ID" value="OJJ41446.1"/>
    <property type="molecule type" value="Genomic_DNA"/>
</dbReference>
<accession>A0A1L9S2T1</accession>
<evidence type="ECO:0000256" key="1">
    <source>
        <dbReference type="ARBA" id="ARBA00022801"/>
    </source>
</evidence>
<organism evidence="2 3">
    <name type="scientific">Aspergillus wentii DTO 134E9</name>
    <dbReference type="NCBI Taxonomy" id="1073089"/>
    <lineage>
        <taxon>Eukaryota</taxon>
        <taxon>Fungi</taxon>
        <taxon>Dikarya</taxon>
        <taxon>Ascomycota</taxon>
        <taxon>Pezizomycotina</taxon>
        <taxon>Eurotiomycetes</taxon>
        <taxon>Eurotiomycetidae</taxon>
        <taxon>Eurotiales</taxon>
        <taxon>Aspergillaceae</taxon>
        <taxon>Aspergillus</taxon>
        <taxon>Aspergillus subgen. Cremei</taxon>
    </lineage>
</organism>
<dbReference type="OrthoDB" id="2363873at2759"/>
<evidence type="ECO:0000313" key="3">
    <source>
        <dbReference type="Proteomes" id="UP000184383"/>
    </source>
</evidence>
<sequence length="239" mass="27319">MSSNKHIVFDVVGTCFTFDAFFAAIEARMGSRLRSQSINPHVFGYAWMEAAEREYAYLSMSNRYQPFLTIFDAIFYRTLWFSGVKDPRSFATDEDRAFMIQSYHQLEPREGLKETVEKLRDAGFTVWCLTTGDVSRVRGYFLRHGIEMPLENFASCDNKKLAKPALEAYQTVLEKFDTEKDVLWFGAAHMWDVSAAKASGFRGAYCTAWEKESCPEVFGEMDVTADTLPEMAEKIIQAS</sequence>
<dbReference type="InterPro" id="IPR023214">
    <property type="entry name" value="HAD_sf"/>
</dbReference>
<dbReference type="VEuPathDB" id="FungiDB:ASPWEDRAFT_48023"/>
<keyword evidence="1" id="KW-0378">Hydrolase</keyword>
<dbReference type="InterPro" id="IPR036412">
    <property type="entry name" value="HAD-like_sf"/>
</dbReference>
<gene>
    <name evidence="2" type="ORF">ASPWEDRAFT_48023</name>
</gene>
<dbReference type="SUPFAM" id="SSF56784">
    <property type="entry name" value="HAD-like"/>
    <property type="match status" value="1"/>
</dbReference>
<dbReference type="InterPro" id="IPR051540">
    <property type="entry name" value="S-2-haloacid_dehalogenase"/>
</dbReference>
<dbReference type="Pfam" id="PF00702">
    <property type="entry name" value="Hydrolase"/>
    <property type="match status" value="1"/>
</dbReference>
<reference evidence="3" key="1">
    <citation type="journal article" date="2017" name="Genome Biol.">
        <title>Comparative genomics reveals high biological diversity and specific adaptations in the industrially and medically important fungal genus Aspergillus.</title>
        <authorList>
            <person name="de Vries R.P."/>
            <person name="Riley R."/>
            <person name="Wiebenga A."/>
            <person name="Aguilar-Osorio G."/>
            <person name="Amillis S."/>
            <person name="Uchima C.A."/>
            <person name="Anderluh G."/>
            <person name="Asadollahi M."/>
            <person name="Askin M."/>
            <person name="Barry K."/>
            <person name="Battaglia E."/>
            <person name="Bayram O."/>
            <person name="Benocci T."/>
            <person name="Braus-Stromeyer S.A."/>
            <person name="Caldana C."/>
            <person name="Canovas D."/>
            <person name="Cerqueira G.C."/>
            <person name="Chen F."/>
            <person name="Chen W."/>
            <person name="Choi C."/>
            <person name="Clum A."/>
            <person name="Dos Santos R.A."/>
            <person name="Damasio A.R."/>
            <person name="Diallinas G."/>
            <person name="Emri T."/>
            <person name="Fekete E."/>
            <person name="Flipphi M."/>
            <person name="Freyberg S."/>
            <person name="Gallo A."/>
            <person name="Gournas C."/>
            <person name="Habgood R."/>
            <person name="Hainaut M."/>
            <person name="Harispe M.L."/>
            <person name="Henrissat B."/>
            <person name="Hilden K.S."/>
            <person name="Hope R."/>
            <person name="Hossain A."/>
            <person name="Karabika E."/>
            <person name="Karaffa L."/>
            <person name="Karanyi Z."/>
            <person name="Krasevec N."/>
            <person name="Kuo A."/>
            <person name="Kusch H."/>
            <person name="LaButti K."/>
            <person name="Lagendijk E.L."/>
            <person name="Lapidus A."/>
            <person name="Levasseur A."/>
            <person name="Lindquist E."/>
            <person name="Lipzen A."/>
            <person name="Logrieco A.F."/>
            <person name="MacCabe A."/>
            <person name="Maekelae M.R."/>
            <person name="Malavazi I."/>
            <person name="Melin P."/>
            <person name="Meyer V."/>
            <person name="Mielnichuk N."/>
            <person name="Miskei M."/>
            <person name="Molnar A.P."/>
            <person name="Mule G."/>
            <person name="Ngan C.Y."/>
            <person name="Orejas M."/>
            <person name="Orosz E."/>
            <person name="Ouedraogo J.P."/>
            <person name="Overkamp K.M."/>
            <person name="Park H.-S."/>
            <person name="Perrone G."/>
            <person name="Piumi F."/>
            <person name="Punt P.J."/>
            <person name="Ram A.F."/>
            <person name="Ramon A."/>
            <person name="Rauscher S."/>
            <person name="Record E."/>
            <person name="Riano-Pachon D.M."/>
            <person name="Robert V."/>
            <person name="Roehrig J."/>
            <person name="Ruller R."/>
            <person name="Salamov A."/>
            <person name="Salih N.S."/>
            <person name="Samson R.A."/>
            <person name="Sandor E."/>
            <person name="Sanguinetti M."/>
            <person name="Schuetze T."/>
            <person name="Sepcic K."/>
            <person name="Shelest E."/>
            <person name="Sherlock G."/>
            <person name="Sophianopoulou V."/>
            <person name="Squina F.M."/>
            <person name="Sun H."/>
            <person name="Susca A."/>
            <person name="Todd R.B."/>
            <person name="Tsang A."/>
            <person name="Unkles S.E."/>
            <person name="van de Wiele N."/>
            <person name="van Rossen-Uffink D."/>
            <person name="Oliveira J.V."/>
            <person name="Vesth T.C."/>
            <person name="Visser J."/>
            <person name="Yu J.-H."/>
            <person name="Zhou M."/>
            <person name="Andersen M.R."/>
            <person name="Archer D.B."/>
            <person name="Baker S.E."/>
            <person name="Benoit I."/>
            <person name="Brakhage A.A."/>
            <person name="Braus G.H."/>
            <person name="Fischer R."/>
            <person name="Frisvad J.C."/>
            <person name="Goldman G.H."/>
            <person name="Houbraken J."/>
            <person name="Oakley B."/>
            <person name="Pocsi I."/>
            <person name="Scazzocchio C."/>
            <person name="Seiboth B."/>
            <person name="vanKuyk P.A."/>
            <person name="Wortman J."/>
            <person name="Dyer P.S."/>
            <person name="Grigoriev I.V."/>
        </authorList>
    </citation>
    <scope>NUCLEOTIDE SEQUENCE [LARGE SCALE GENOMIC DNA]</scope>
    <source>
        <strain evidence="3">DTO 134E9</strain>
    </source>
</reference>
<dbReference type="GO" id="GO:0016787">
    <property type="term" value="F:hydrolase activity"/>
    <property type="evidence" value="ECO:0007669"/>
    <property type="project" value="UniProtKB-KW"/>
</dbReference>
<dbReference type="SFLD" id="SFLDG01129">
    <property type="entry name" value="C1.5:_HAD__Beta-PGM__Phosphata"/>
    <property type="match status" value="1"/>
</dbReference>
<dbReference type="InterPro" id="IPR023198">
    <property type="entry name" value="PGP-like_dom2"/>
</dbReference>
<proteinExistence type="predicted"/>
<dbReference type="PANTHER" id="PTHR43316">
    <property type="entry name" value="HYDROLASE, HALOACID DELAHOGENASE-RELATED"/>
    <property type="match status" value="1"/>
</dbReference>